<dbReference type="PANTHER" id="PTHR34821:SF2">
    <property type="entry name" value="INNER MEMBRANE PROTEIN YDCZ"/>
    <property type="match status" value="1"/>
</dbReference>
<evidence type="ECO:0000256" key="1">
    <source>
        <dbReference type="SAM" id="Phobius"/>
    </source>
</evidence>
<accession>A0ABV6EP94</accession>
<feature type="transmembrane region" description="Helical" evidence="1">
    <location>
        <begin position="72"/>
        <end position="94"/>
    </location>
</feature>
<protein>
    <submittedName>
        <fullName evidence="2">DMT family transporter</fullName>
    </submittedName>
</protein>
<dbReference type="EMBL" id="JBHLWM010000001">
    <property type="protein sequence ID" value="MFC0239751.1"/>
    <property type="molecule type" value="Genomic_DNA"/>
</dbReference>
<gene>
    <name evidence="2" type="ORF">ACFFJ6_04695</name>
</gene>
<comment type="caution">
    <text evidence="2">The sequence shown here is derived from an EMBL/GenBank/DDBJ whole genome shotgun (WGS) entry which is preliminary data.</text>
</comment>
<feature type="transmembrane region" description="Helical" evidence="1">
    <location>
        <begin position="132"/>
        <end position="149"/>
    </location>
</feature>
<feature type="transmembrane region" description="Helical" evidence="1">
    <location>
        <begin position="37"/>
        <end position="60"/>
    </location>
</feature>
<dbReference type="RefSeq" id="WP_378384863.1">
    <property type="nucleotide sequence ID" value="NZ_JBHLWM010000001.1"/>
</dbReference>
<reference evidence="2 3" key="1">
    <citation type="submission" date="2024-09" db="EMBL/GenBank/DDBJ databases">
        <authorList>
            <person name="Sun Q."/>
            <person name="Mori K."/>
        </authorList>
    </citation>
    <scope>NUCLEOTIDE SEQUENCE [LARGE SCALE GENOMIC DNA]</scope>
    <source>
        <strain evidence="2 3">KCTC 23279</strain>
    </source>
</reference>
<dbReference type="Pfam" id="PF04657">
    <property type="entry name" value="DMT_YdcZ"/>
    <property type="match status" value="1"/>
</dbReference>
<sequence>MQNFSAVWLYPIILIAGALQAWGPPMNNALREAIGNPWLASVISFLPVVFALACVALCLPHPLPTAEGLAKMPWWAPLGGLIGAFAVVAGLMFVGQVGAGAFAGLTITANILMSLVIDRFGLFGMTVHELSAGRIAGAVLMVAGITLISKF</sequence>
<dbReference type="Proteomes" id="UP001589775">
    <property type="component" value="Unassembled WGS sequence"/>
</dbReference>
<evidence type="ECO:0000313" key="3">
    <source>
        <dbReference type="Proteomes" id="UP001589775"/>
    </source>
</evidence>
<dbReference type="InterPro" id="IPR006750">
    <property type="entry name" value="YdcZ"/>
</dbReference>
<name>A0ABV6EP94_9BRAD</name>
<evidence type="ECO:0000313" key="2">
    <source>
        <dbReference type="EMBL" id="MFC0239751.1"/>
    </source>
</evidence>
<dbReference type="PANTHER" id="PTHR34821">
    <property type="entry name" value="INNER MEMBRANE PROTEIN YDCZ"/>
    <property type="match status" value="1"/>
</dbReference>
<proteinExistence type="predicted"/>
<keyword evidence="1" id="KW-0812">Transmembrane</keyword>
<feature type="transmembrane region" description="Helical" evidence="1">
    <location>
        <begin position="100"/>
        <end position="120"/>
    </location>
</feature>
<organism evidence="2 3">
    <name type="scientific">Rhodopseudomonas telluris</name>
    <dbReference type="NCBI Taxonomy" id="644215"/>
    <lineage>
        <taxon>Bacteria</taxon>
        <taxon>Pseudomonadati</taxon>
        <taxon>Pseudomonadota</taxon>
        <taxon>Alphaproteobacteria</taxon>
        <taxon>Hyphomicrobiales</taxon>
        <taxon>Nitrobacteraceae</taxon>
        <taxon>Rhodopseudomonas</taxon>
    </lineage>
</organism>
<keyword evidence="1" id="KW-1133">Transmembrane helix</keyword>
<keyword evidence="3" id="KW-1185">Reference proteome</keyword>
<keyword evidence="1" id="KW-0472">Membrane</keyword>